<comment type="caution">
    <text evidence="2">The sequence shown here is derived from an EMBL/GenBank/DDBJ whole genome shotgun (WGS) entry which is preliminary data.</text>
</comment>
<evidence type="ECO:0000256" key="1">
    <source>
        <dbReference type="SAM" id="MobiDB-lite"/>
    </source>
</evidence>
<dbReference type="EMBL" id="SPHZ02000006">
    <property type="protein sequence ID" value="KAF0914394.1"/>
    <property type="molecule type" value="Genomic_DNA"/>
</dbReference>
<feature type="region of interest" description="Disordered" evidence="1">
    <location>
        <begin position="46"/>
        <end position="82"/>
    </location>
</feature>
<dbReference type="Proteomes" id="UP000479710">
    <property type="component" value="Unassembled WGS sequence"/>
</dbReference>
<dbReference type="AlphaFoldDB" id="A0A6G1DQN0"/>
<keyword evidence="3" id="KW-1185">Reference proteome</keyword>
<gene>
    <name evidence="2" type="ORF">E2562_028486</name>
</gene>
<organism evidence="2 3">
    <name type="scientific">Oryza meyeriana var. granulata</name>
    <dbReference type="NCBI Taxonomy" id="110450"/>
    <lineage>
        <taxon>Eukaryota</taxon>
        <taxon>Viridiplantae</taxon>
        <taxon>Streptophyta</taxon>
        <taxon>Embryophyta</taxon>
        <taxon>Tracheophyta</taxon>
        <taxon>Spermatophyta</taxon>
        <taxon>Magnoliopsida</taxon>
        <taxon>Liliopsida</taxon>
        <taxon>Poales</taxon>
        <taxon>Poaceae</taxon>
        <taxon>BOP clade</taxon>
        <taxon>Oryzoideae</taxon>
        <taxon>Oryzeae</taxon>
        <taxon>Oryzinae</taxon>
        <taxon>Oryza</taxon>
        <taxon>Oryza meyeriana</taxon>
    </lineage>
</organism>
<reference evidence="2 3" key="1">
    <citation type="submission" date="2019-11" db="EMBL/GenBank/DDBJ databases">
        <title>Whole genome sequence of Oryza granulata.</title>
        <authorList>
            <person name="Li W."/>
        </authorList>
    </citation>
    <scope>NUCLEOTIDE SEQUENCE [LARGE SCALE GENOMIC DNA]</scope>
    <source>
        <strain evidence="3">cv. Menghai</strain>
        <tissue evidence="2">Leaf</tissue>
    </source>
</reference>
<feature type="compositionally biased region" description="Polar residues" evidence="1">
    <location>
        <begin position="57"/>
        <end position="66"/>
    </location>
</feature>
<sequence>MGRLEDGVEKEVVEAAAWGGHRWASRIPDFVGLTAARSRWPRFLPKEASPVKAHQASKPTLSSAHPNASIHARPARWPAGASRASASLADVESLVRENAGRQLVSIHAVDAVRNAPAMLSLLKPLKDD</sequence>
<proteinExistence type="predicted"/>
<accession>A0A6G1DQN0</accession>
<name>A0A6G1DQN0_9ORYZ</name>
<evidence type="ECO:0000313" key="3">
    <source>
        <dbReference type="Proteomes" id="UP000479710"/>
    </source>
</evidence>
<protein>
    <submittedName>
        <fullName evidence="2">Uncharacterized protein</fullName>
    </submittedName>
</protein>
<evidence type="ECO:0000313" key="2">
    <source>
        <dbReference type="EMBL" id="KAF0914394.1"/>
    </source>
</evidence>